<dbReference type="GO" id="GO:0004497">
    <property type="term" value="F:monooxygenase activity"/>
    <property type="evidence" value="ECO:0007669"/>
    <property type="project" value="UniProtKB-KW"/>
</dbReference>
<dbReference type="Gene3D" id="3.20.20.30">
    <property type="entry name" value="Luciferase-like domain"/>
    <property type="match status" value="1"/>
</dbReference>
<keyword evidence="2" id="KW-0503">Monooxygenase</keyword>
<organism evidence="4 5">
    <name type="scientific">Amycolatopsis acidiphila</name>
    <dbReference type="NCBI Taxonomy" id="715473"/>
    <lineage>
        <taxon>Bacteria</taxon>
        <taxon>Bacillati</taxon>
        <taxon>Actinomycetota</taxon>
        <taxon>Actinomycetes</taxon>
        <taxon>Pseudonocardiales</taxon>
        <taxon>Pseudonocardiaceae</taxon>
        <taxon>Amycolatopsis</taxon>
    </lineage>
</organism>
<dbReference type="PANTHER" id="PTHR30137:SF8">
    <property type="entry name" value="BLR5498 PROTEIN"/>
    <property type="match status" value="1"/>
</dbReference>
<dbReference type="InterPro" id="IPR011251">
    <property type="entry name" value="Luciferase-like_dom"/>
</dbReference>
<dbReference type="Proteomes" id="UP000318578">
    <property type="component" value="Unassembled WGS sequence"/>
</dbReference>
<evidence type="ECO:0000259" key="3">
    <source>
        <dbReference type="Pfam" id="PF00296"/>
    </source>
</evidence>
<dbReference type="EMBL" id="VJZA01000007">
    <property type="protein sequence ID" value="TVT24294.1"/>
    <property type="molecule type" value="Genomic_DNA"/>
</dbReference>
<reference evidence="4 5" key="1">
    <citation type="submission" date="2019-07" db="EMBL/GenBank/DDBJ databases">
        <title>New species of Amycolatopsis and Streptomyces.</title>
        <authorList>
            <person name="Duangmal K."/>
            <person name="Teo W.F.A."/>
            <person name="Lipun K."/>
        </authorList>
    </citation>
    <scope>NUCLEOTIDE SEQUENCE [LARGE SCALE GENOMIC DNA]</scope>
    <source>
        <strain evidence="4 5">JCM 30562</strain>
    </source>
</reference>
<dbReference type="InterPro" id="IPR036661">
    <property type="entry name" value="Luciferase-like_sf"/>
</dbReference>
<dbReference type="OrthoDB" id="5241801at2"/>
<dbReference type="PANTHER" id="PTHR30137">
    <property type="entry name" value="LUCIFERASE-LIKE MONOOXYGENASE"/>
    <property type="match status" value="1"/>
</dbReference>
<evidence type="ECO:0000313" key="5">
    <source>
        <dbReference type="Proteomes" id="UP000318578"/>
    </source>
</evidence>
<dbReference type="GO" id="GO:0016705">
    <property type="term" value="F:oxidoreductase activity, acting on paired donors, with incorporation or reduction of molecular oxygen"/>
    <property type="evidence" value="ECO:0007669"/>
    <property type="project" value="InterPro"/>
</dbReference>
<accession>A0A558AJ50</accession>
<dbReference type="InterPro" id="IPR050766">
    <property type="entry name" value="Bact_Lucif_Oxidored"/>
</dbReference>
<sequence length="406" mass="46080">MAAPPWRSSCRRRASGRIWPDRAAISRARAQFSTDRTGISRCLRRISVIEFDVFISYNRIHRPEYYQRSLFAERLDEAKLADRLGYGCVWVPEHHLIHFMQAPSASLLAMQIGLNVDCKVGQMVNLLNYRHPLITAGEVAFLDNALEGRLELGVGRGAYEYEFERLGIPFAEAQPRFLEALEVLEKIWNSESAAITHKGRYFDIDEAYVWPRPYQKPHPRLWYAAMSGPSVKMAASKGYHVANWPFLRPMSAVKDIADTFHEAREQAGGVRGEQQLAIMRSAFAAETAAEARRHTGEALTNHRINQRLHHFTQNADPRGVVSPEPIDNEPDEATIYQNMLMGTPEECLAKVEEYEALGVDRLLLHFDFGPDHEAVLESMRVFAEGVIEPYRRSRHKQLAPAASPAS</sequence>
<keyword evidence="5" id="KW-1185">Reference proteome</keyword>
<dbReference type="Pfam" id="PF00296">
    <property type="entry name" value="Bac_luciferase"/>
    <property type="match status" value="1"/>
</dbReference>
<proteinExistence type="predicted"/>
<keyword evidence="1" id="KW-0560">Oxidoreductase</keyword>
<evidence type="ECO:0000313" key="4">
    <source>
        <dbReference type="EMBL" id="TVT24294.1"/>
    </source>
</evidence>
<dbReference type="GO" id="GO:0005829">
    <property type="term" value="C:cytosol"/>
    <property type="evidence" value="ECO:0007669"/>
    <property type="project" value="TreeGrafter"/>
</dbReference>
<evidence type="ECO:0000256" key="2">
    <source>
        <dbReference type="ARBA" id="ARBA00023033"/>
    </source>
</evidence>
<comment type="caution">
    <text evidence="4">The sequence shown here is derived from an EMBL/GenBank/DDBJ whole genome shotgun (WGS) entry which is preliminary data.</text>
</comment>
<gene>
    <name evidence="4" type="ORF">FNH06_06935</name>
</gene>
<dbReference type="SUPFAM" id="SSF51679">
    <property type="entry name" value="Bacterial luciferase-like"/>
    <property type="match status" value="1"/>
</dbReference>
<dbReference type="AlphaFoldDB" id="A0A558AJ50"/>
<name>A0A558AJ50_9PSEU</name>
<feature type="domain" description="Luciferase-like" evidence="3">
    <location>
        <begin position="52"/>
        <end position="361"/>
    </location>
</feature>
<evidence type="ECO:0000256" key="1">
    <source>
        <dbReference type="ARBA" id="ARBA00023002"/>
    </source>
</evidence>
<protein>
    <submittedName>
        <fullName evidence="4">LLM class flavin-dependent oxidoreductase</fullName>
    </submittedName>
</protein>